<reference evidence="1 2" key="1">
    <citation type="submission" date="2017-03" db="EMBL/GenBank/DDBJ databases">
        <title>Whole genome sequences of fourteen strains of Bradyrhizobium canariense and one strain of Bradyrhizobium japonicum isolated from Lupinus (Papilionoideae: Genisteae) species in Algeria.</title>
        <authorList>
            <person name="Crovadore J."/>
            <person name="Chekireb D."/>
            <person name="Brachmann A."/>
            <person name="Chablais R."/>
            <person name="Cochard B."/>
            <person name="Lefort F."/>
        </authorList>
    </citation>
    <scope>NUCLEOTIDE SEQUENCE [LARGE SCALE GENOMIC DNA]</scope>
    <source>
        <strain evidence="1 2">UBMA197</strain>
    </source>
</reference>
<sequence length="115" mass="12889">MAIVNITTQNDADFIRQFAYQTVSGVPIDLTGNKLRMGVRRHAEDVAEQMLLTTENGGLEISDAVNGKFTVWIKQDDLERQQLGDYDHSLIRFPPTGMQLRIWSGLLTINAGPSR</sequence>
<protein>
    <submittedName>
        <fullName evidence="1">Uncharacterized protein</fullName>
    </submittedName>
</protein>
<dbReference type="EMBL" id="NAFL01000255">
    <property type="protein sequence ID" value="OSJ31541.1"/>
    <property type="molecule type" value="Genomic_DNA"/>
</dbReference>
<proteinExistence type="predicted"/>
<dbReference type="AlphaFoldDB" id="A0A1Y2JNE3"/>
<dbReference type="Proteomes" id="UP000193335">
    <property type="component" value="Unassembled WGS sequence"/>
</dbReference>
<organism evidence="1 2">
    <name type="scientific">Bradyrhizobium japonicum</name>
    <dbReference type="NCBI Taxonomy" id="375"/>
    <lineage>
        <taxon>Bacteria</taxon>
        <taxon>Pseudomonadati</taxon>
        <taxon>Pseudomonadota</taxon>
        <taxon>Alphaproteobacteria</taxon>
        <taxon>Hyphomicrobiales</taxon>
        <taxon>Nitrobacteraceae</taxon>
        <taxon>Bradyrhizobium</taxon>
    </lineage>
</organism>
<accession>A0A1Y2JNE3</accession>
<evidence type="ECO:0000313" key="2">
    <source>
        <dbReference type="Proteomes" id="UP000193335"/>
    </source>
</evidence>
<dbReference type="RefSeq" id="WP_085401645.1">
    <property type="nucleotide sequence ID" value="NZ_NAFL01000255.1"/>
</dbReference>
<name>A0A1Y2JNE3_BRAJP</name>
<comment type="caution">
    <text evidence="1">The sequence shown here is derived from an EMBL/GenBank/DDBJ whole genome shotgun (WGS) entry which is preliminary data.</text>
</comment>
<evidence type="ECO:0000313" key="1">
    <source>
        <dbReference type="EMBL" id="OSJ31541.1"/>
    </source>
</evidence>
<gene>
    <name evidence="1" type="ORF">BSZ19_21900</name>
</gene>